<evidence type="ECO:0000256" key="3">
    <source>
        <dbReference type="ARBA" id="ARBA00004155"/>
    </source>
</evidence>
<dbReference type="GO" id="GO:0030670">
    <property type="term" value="C:phagocytic vesicle membrane"/>
    <property type="evidence" value="ECO:0007669"/>
    <property type="project" value="TreeGrafter"/>
</dbReference>
<evidence type="ECO:0000256" key="6">
    <source>
        <dbReference type="ARBA" id="ARBA00022753"/>
    </source>
</evidence>
<comment type="function">
    <text evidence="11">Catalyzes the hydrolysis of phosphatidylinositol-4,5-bisphosphate (PtdIns-4,5-P2) to phosphatidylinositol-4-phosphate (PtdIns-4-P).</text>
</comment>
<evidence type="ECO:0000313" key="14">
    <source>
        <dbReference type="Proteomes" id="UP000005237"/>
    </source>
</evidence>
<dbReference type="Pfam" id="PF09788">
    <property type="entry name" value="Tmemb_55A"/>
    <property type="match status" value="1"/>
</dbReference>
<dbReference type="PANTHER" id="PTHR21014">
    <property type="entry name" value="PHOSPHATIDYLINOSITOL-4,5-BISPHOSPHATE 4-PHOSPHATASE"/>
    <property type="match status" value="1"/>
</dbReference>
<evidence type="ECO:0000256" key="5">
    <source>
        <dbReference type="ARBA" id="ARBA00022692"/>
    </source>
</evidence>
<comment type="catalytic activity">
    <reaction evidence="1 11">
        <text>a 1,2-diacyl-sn-glycero-3-phospho-(1D-myo-inositol-4,5-bisphosphate) + H2O = a 1,2-diacyl-sn-glycero-3-phospho-(1D-myo-inositol-5-phosphate) + phosphate</text>
        <dbReference type="Rhea" id="RHEA:25674"/>
        <dbReference type="ChEBI" id="CHEBI:15377"/>
        <dbReference type="ChEBI" id="CHEBI:43474"/>
        <dbReference type="ChEBI" id="CHEBI:57795"/>
        <dbReference type="ChEBI" id="CHEBI:58456"/>
        <dbReference type="EC" id="3.1.3.78"/>
    </reaction>
</comment>
<dbReference type="Proteomes" id="UP000005237">
    <property type="component" value="Unassembled WGS sequence"/>
</dbReference>
<evidence type="ECO:0000256" key="8">
    <source>
        <dbReference type="ARBA" id="ARBA00022989"/>
    </source>
</evidence>
<feature type="transmembrane region" description="Helical" evidence="11">
    <location>
        <begin position="191"/>
        <end position="214"/>
    </location>
</feature>
<keyword evidence="8 11" id="KW-1133">Transmembrane helix</keyword>
<dbReference type="InterPro" id="IPR019178">
    <property type="entry name" value="PtdIns-P2-Ptase"/>
</dbReference>
<reference evidence="13" key="2">
    <citation type="submission" date="2022-06" db="UniProtKB">
        <authorList>
            <consortium name="EnsemblMetazoa"/>
        </authorList>
    </citation>
    <scope>IDENTIFICATION</scope>
    <source>
        <strain evidence="13">DF5081</strain>
    </source>
</reference>
<organism evidence="13 14">
    <name type="scientific">Caenorhabditis japonica</name>
    <dbReference type="NCBI Taxonomy" id="281687"/>
    <lineage>
        <taxon>Eukaryota</taxon>
        <taxon>Metazoa</taxon>
        <taxon>Ecdysozoa</taxon>
        <taxon>Nematoda</taxon>
        <taxon>Chromadorea</taxon>
        <taxon>Rhabditida</taxon>
        <taxon>Rhabditina</taxon>
        <taxon>Rhabditomorpha</taxon>
        <taxon>Rhabditoidea</taxon>
        <taxon>Rhabditidae</taxon>
        <taxon>Peloderinae</taxon>
        <taxon>Caenorhabditis</taxon>
    </lineage>
</organism>
<comment type="subcellular location">
    <subcellularLocation>
        <location evidence="2 11">Late endosome membrane</location>
        <topology evidence="2 11">Multi-pass membrane protein</topology>
    </subcellularLocation>
    <subcellularLocation>
        <location evidence="3 11">Lysosome membrane</location>
        <topology evidence="3 11">Multi-pass membrane protein</topology>
    </subcellularLocation>
</comment>
<dbReference type="EnsemblMetazoa" id="CJA06413.1">
    <property type="protein sequence ID" value="CJA06413.1"/>
    <property type="gene ID" value="WBGene00125617"/>
</dbReference>
<keyword evidence="5 11" id="KW-0812">Transmembrane</keyword>
<dbReference type="GO" id="GO:0034597">
    <property type="term" value="F:phosphatidylinositol-4,5-bisphosphate 4-phosphatase activity"/>
    <property type="evidence" value="ECO:0007669"/>
    <property type="project" value="UniProtKB-EC"/>
</dbReference>
<dbReference type="PANTHER" id="PTHR21014:SF6">
    <property type="entry name" value="PHOSPHATIDYLINOSITOL-4,5-BISPHOSPHATE 4-PHOSPHATASE"/>
    <property type="match status" value="1"/>
</dbReference>
<dbReference type="EC" id="3.1.3.78" evidence="4 11"/>
<evidence type="ECO:0000256" key="10">
    <source>
        <dbReference type="ARBA" id="ARBA00023228"/>
    </source>
</evidence>
<keyword evidence="9 11" id="KW-0472">Membrane</keyword>
<keyword evidence="6 11" id="KW-0967">Endosome</keyword>
<feature type="region of interest" description="Disordered" evidence="12">
    <location>
        <begin position="1"/>
        <end position="33"/>
    </location>
</feature>
<evidence type="ECO:0000256" key="11">
    <source>
        <dbReference type="RuleBase" id="RU365008"/>
    </source>
</evidence>
<sequence length="259" mass="28619">MDVPPEDRNLETQPLLDEGIGMYSEDLERAEPEPEYITEYGDGTESAQRAQRPNGATVMCRVCDVAVSLEGRNQQHVVKCHSCDEATPIRPAPPGKKYVRCPCNCLLICKASSTRIACPRNNCRRVITLVAVFAAGMRDPGTAIRAPTGSCRVKCNHCNEIFLFNTLTNSLANCPHCKNYSSVGNFARRRALLFFVLAACVAVLAVVLTMLTNASSFNKIYMYPVLVALYACAVFTAYKSFKYYTCRKSEIIGPVEGYD</sequence>
<evidence type="ECO:0000313" key="13">
    <source>
        <dbReference type="EnsemblMetazoa" id="CJA06413.1"/>
    </source>
</evidence>
<protein>
    <recommendedName>
        <fullName evidence="4 11">Phosphatidylinositol-4,5-bisphosphate 4-phosphatase</fullName>
        <ecNumber evidence="4 11">3.1.3.78</ecNumber>
    </recommendedName>
</protein>
<keyword evidence="7 11" id="KW-0378">Hydrolase</keyword>
<feature type="transmembrane region" description="Helical" evidence="11">
    <location>
        <begin position="220"/>
        <end position="238"/>
    </location>
</feature>
<evidence type="ECO:0000256" key="2">
    <source>
        <dbReference type="ARBA" id="ARBA00004107"/>
    </source>
</evidence>
<accession>A0A8R1HMP8</accession>
<evidence type="ECO:0000256" key="4">
    <source>
        <dbReference type="ARBA" id="ARBA00012936"/>
    </source>
</evidence>
<dbReference type="GO" id="GO:0005765">
    <property type="term" value="C:lysosomal membrane"/>
    <property type="evidence" value="ECO:0007669"/>
    <property type="project" value="UniProtKB-SubCell"/>
</dbReference>
<feature type="compositionally biased region" description="Basic and acidic residues" evidence="12">
    <location>
        <begin position="1"/>
        <end position="10"/>
    </location>
</feature>
<dbReference type="GO" id="GO:0046856">
    <property type="term" value="P:phosphatidylinositol dephosphorylation"/>
    <property type="evidence" value="ECO:0007669"/>
    <property type="project" value="InterPro"/>
</dbReference>
<evidence type="ECO:0000256" key="1">
    <source>
        <dbReference type="ARBA" id="ARBA00001261"/>
    </source>
</evidence>
<evidence type="ECO:0000256" key="9">
    <source>
        <dbReference type="ARBA" id="ARBA00023136"/>
    </source>
</evidence>
<keyword evidence="14" id="KW-1185">Reference proteome</keyword>
<reference evidence="14" key="1">
    <citation type="submission" date="2010-08" db="EMBL/GenBank/DDBJ databases">
        <authorList>
            <consortium name="Caenorhabditis japonica Sequencing Consortium"/>
            <person name="Wilson R.K."/>
        </authorList>
    </citation>
    <scope>NUCLEOTIDE SEQUENCE [LARGE SCALE GENOMIC DNA]</scope>
    <source>
        <strain evidence="14">DF5081</strain>
    </source>
</reference>
<dbReference type="GO" id="GO:0005886">
    <property type="term" value="C:plasma membrane"/>
    <property type="evidence" value="ECO:0007669"/>
    <property type="project" value="TreeGrafter"/>
</dbReference>
<evidence type="ECO:0000256" key="7">
    <source>
        <dbReference type="ARBA" id="ARBA00022801"/>
    </source>
</evidence>
<name>A0A8R1HMP8_CAEJA</name>
<keyword evidence="10 11" id="KW-0458">Lysosome</keyword>
<dbReference type="AlphaFoldDB" id="A0A8R1HMP8"/>
<dbReference type="GO" id="GO:0031902">
    <property type="term" value="C:late endosome membrane"/>
    <property type="evidence" value="ECO:0007669"/>
    <property type="project" value="UniProtKB-SubCell"/>
</dbReference>
<evidence type="ECO:0000256" key="12">
    <source>
        <dbReference type="SAM" id="MobiDB-lite"/>
    </source>
</evidence>
<proteinExistence type="predicted"/>